<keyword evidence="10" id="KW-1185">Reference proteome</keyword>
<protein>
    <recommendedName>
        <fullName evidence="5">2-dehydro-3-deoxy-phosphogluconate aldolase</fullName>
        <ecNumber evidence="5">4.1.2.14</ecNumber>
    </recommendedName>
</protein>
<dbReference type="EMBL" id="CP050267">
    <property type="protein sequence ID" value="QIR07736.1"/>
    <property type="molecule type" value="Genomic_DNA"/>
</dbReference>
<dbReference type="PANTHER" id="PTHR30246">
    <property type="entry name" value="2-KETO-3-DEOXY-6-PHOSPHOGLUCONATE ALDOLASE"/>
    <property type="match status" value="1"/>
</dbReference>
<evidence type="ECO:0000256" key="4">
    <source>
        <dbReference type="ARBA" id="ARBA00011233"/>
    </source>
</evidence>
<evidence type="ECO:0000313" key="9">
    <source>
        <dbReference type="EMBL" id="QIR07736.1"/>
    </source>
</evidence>
<keyword evidence="8" id="KW-0119">Carbohydrate metabolism</keyword>
<reference evidence="9 10" key="1">
    <citation type="submission" date="2020-03" db="EMBL/GenBank/DDBJ databases">
        <title>Genome mining reveals the biosynthetic pathways of PHA and ectoines of the halophilic strain Salinivibrio costicola M318 isolated from fermented shrimp paste.</title>
        <authorList>
            <person name="Doan T.V."/>
            <person name="Tran L.T."/>
            <person name="Trieu T.A."/>
            <person name="Nguyen Q.V."/>
            <person name="Quach T.N."/>
            <person name="Phi T.Q."/>
            <person name="Kumar S."/>
        </authorList>
    </citation>
    <scope>NUCLEOTIDE SEQUENCE [LARGE SCALE GENOMIC DNA]</scope>
    <source>
        <strain evidence="9 10">M318</strain>
    </source>
</reference>
<gene>
    <name evidence="9" type="ORF">HBA18_15150</name>
</gene>
<comment type="similarity">
    <text evidence="3">Belongs to the KHG/KDPG aldolase family.</text>
</comment>
<evidence type="ECO:0000256" key="3">
    <source>
        <dbReference type="ARBA" id="ARBA00006906"/>
    </source>
</evidence>
<dbReference type="InterPro" id="IPR000887">
    <property type="entry name" value="Aldlse_KDPG_KHG"/>
</dbReference>
<evidence type="ECO:0000256" key="1">
    <source>
        <dbReference type="ARBA" id="ARBA00000654"/>
    </source>
</evidence>
<dbReference type="SUPFAM" id="SSF51569">
    <property type="entry name" value="Aldolase"/>
    <property type="match status" value="1"/>
</dbReference>
<evidence type="ECO:0000256" key="5">
    <source>
        <dbReference type="ARBA" id="ARBA00013063"/>
    </source>
</evidence>
<sequence>MTDLNQRLKAIRIVPVIAINHAEDAVPLAKTLVDNGLPCAEITFRTDAAANAIRQMRDAYPEMLIGAGTVLTPAQVDAAIDAGADFIVSPGLNPITVEHCQQRGIPIIPGINNPSLVEQAMSLGLDTVKFFPAEASGGIAMLKALSAVYPVSFMPTGGVSEENVSDYLALPKVLACGGTWMVPTTLIDAKKWDEIARLVQAVAA</sequence>
<dbReference type="PANTHER" id="PTHR30246:SF1">
    <property type="entry name" value="2-DEHYDRO-3-DEOXY-6-PHOSPHOGALACTONATE ALDOLASE-RELATED"/>
    <property type="match status" value="1"/>
</dbReference>
<evidence type="ECO:0000256" key="8">
    <source>
        <dbReference type="ARBA" id="ARBA00023277"/>
    </source>
</evidence>
<dbReference type="InterPro" id="IPR013785">
    <property type="entry name" value="Aldolase_TIM"/>
</dbReference>
<dbReference type="NCBIfam" id="TIGR01182">
    <property type="entry name" value="eda"/>
    <property type="match status" value="1"/>
</dbReference>
<organism evidence="9 10">
    <name type="scientific">Salinivibrio costicola</name>
    <name type="common">Vibrio costicola</name>
    <dbReference type="NCBI Taxonomy" id="51367"/>
    <lineage>
        <taxon>Bacteria</taxon>
        <taxon>Pseudomonadati</taxon>
        <taxon>Pseudomonadota</taxon>
        <taxon>Gammaproteobacteria</taxon>
        <taxon>Vibrionales</taxon>
        <taxon>Vibrionaceae</taxon>
        <taxon>Salinivibrio</taxon>
    </lineage>
</organism>
<comment type="catalytic activity">
    <reaction evidence="1">
        <text>2-dehydro-3-deoxy-6-phospho-D-gluconate = D-glyceraldehyde 3-phosphate + pyruvate</text>
        <dbReference type="Rhea" id="RHEA:17089"/>
        <dbReference type="ChEBI" id="CHEBI:15361"/>
        <dbReference type="ChEBI" id="CHEBI:57569"/>
        <dbReference type="ChEBI" id="CHEBI:59776"/>
        <dbReference type="EC" id="4.1.2.14"/>
    </reaction>
</comment>
<proteinExistence type="inferred from homology"/>
<dbReference type="PROSITE" id="PS00159">
    <property type="entry name" value="ALDOLASE_KDPG_KHG_1"/>
    <property type="match status" value="1"/>
</dbReference>
<evidence type="ECO:0000256" key="2">
    <source>
        <dbReference type="ARBA" id="ARBA00004736"/>
    </source>
</evidence>
<dbReference type="RefSeq" id="WP_167315270.1">
    <property type="nucleotide sequence ID" value="NZ_CP050267.1"/>
</dbReference>
<dbReference type="Proteomes" id="UP000501408">
    <property type="component" value="Chromosome 2"/>
</dbReference>
<dbReference type="CDD" id="cd00452">
    <property type="entry name" value="KDPG_aldolase"/>
    <property type="match status" value="1"/>
</dbReference>
<dbReference type="InterPro" id="IPR031337">
    <property type="entry name" value="KDPG/KHG_AS_1"/>
</dbReference>
<dbReference type="EC" id="4.1.2.14" evidence="5"/>
<name>A0ABX6K882_SALCS</name>
<evidence type="ECO:0000256" key="7">
    <source>
        <dbReference type="ARBA" id="ARBA00023270"/>
    </source>
</evidence>
<accession>A0ABX6K882</accession>
<dbReference type="PROSITE" id="PS00160">
    <property type="entry name" value="ALDOLASE_KDPG_KHG_2"/>
    <property type="match status" value="1"/>
</dbReference>
<comment type="pathway">
    <text evidence="2">Carbohydrate acid metabolism; 2-dehydro-3-deoxy-D-gluconate degradation; D-glyceraldehyde 3-phosphate and pyruvate from 2-dehydro-3-deoxy-D-gluconate: step 2/2.</text>
</comment>
<evidence type="ECO:0000313" key="10">
    <source>
        <dbReference type="Proteomes" id="UP000501408"/>
    </source>
</evidence>
<dbReference type="NCBIfam" id="NF004325">
    <property type="entry name" value="PRK05718.1"/>
    <property type="match status" value="1"/>
</dbReference>
<comment type="subunit">
    <text evidence="4">Homotrimer.</text>
</comment>
<dbReference type="Pfam" id="PF01081">
    <property type="entry name" value="Aldolase"/>
    <property type="match status" value="1"/>
</dbReference>
<dbReference type="InterPro" id="IPR031338">
    <property type="entry name" value="KDPG/KHG_AS_2"/>
</dbReference>
<keyword evidence="7" id="KW-0704">Schiff base</keyword>
<evidence type="ECO:0000256" key="6">
    <source>
        <dbReference type="ARBA" id="ARBA00023239"/>
    </source>
</evidence>
<dbReference type="Gene3D" id="3.20.20.70">
    <property type="entry name" value="Aldolase class I"/>
    <property type="match status" value="1"/>
</dbReference>
<keyword evidence="6" id="KW-0456">Lyase</keyword>